<dbReference type="InterPro" id="IPR022653">
    <property type="entry name" value="De-COase2_pyr-phos_BS"/>
</dbReference>
<evidence type="ECO:0000256" key="2">
    <source>
        <dbReference type="ARBA" id="ARBA00022793"/>
    </source>
</evidence>
<dbReference type="KEGG" id="ebla:JGUZn3_13400"/>
<evidence type="ECO:0000256" key="6">
    <source>
        <dbReference type="NCBIfam" id="TIGR01048"/>
    </source>
</evidence>
<comment type="cofactor">
    <cofactor evidence="1 5 7 8">
        <name>pyridoxal 5'-phosphate</name>
        <dbReference type="ChEBI" id="CHEBI:597326"/>
    </cofactor>
</comment>
<dbReference type="HAMAP" id="MF_02120">
    <property type="entry name" value="LysA"/>
    <property type="match status" value="1"/>
</dbReference>
<dbReference type="Gene3D" id="3.20.20.10">
    <property type="entry name" value="Alanine racemase"/>
    <property type="match status" value="1"/>
</dbReference>
<dbReference type="FunFam" id="3.20.20.10:FF:000003">
    <property type="entry name" value="Diaminopimelate decarboxylase"/>
    <property type="match status" value="1"/>
</dbReference>
<feature type="binding site" evidence="5">
    <location>
        <position position="333"/>
    </location>
    <ligand>
        <name>substrate</name>
    </ligand>
</feature>
<dbReference type="PANTHER" id="PTHR43727">
    <property type="entry name" value="DIAMINOPIMELATE DECARBOXYLASE"/>
    <property type="match status" value="1"/>
</dbReference>
<dbReference type="CDD" id="cd06828">
    <property type="entry name" value="PLPDE_III_DapDC"/>
    <property type="match status" value="1"/>
</dbReference>
<feature type="binding site" evidence="5">
    <location>
        <begin position="294"/>
        <end position="297"/>
    </location>
    <ligand>
        <name>pyridoxal 5'-phosphate</name>
        <dbReference type="ChEBI" id="CHEBI:597326"/>
    </ligand>
</feature>
<evidence type="ECO:0000313" key="11">
    <source>
        <dbReference type="Proteomes" id="UP000516349"/>
    </source>
</evidence>
<dbReference type="SUPFAM" id="SSF50621">
    <property type="entry name" value="Alanine racemase C-terminal domain-like"/>
    <property type="match status" value="1"/>
</dbReference>
<sequence length="443" mass="47819">MTSSPLQHADPSLQALMEKRPNLTLTEQGLSMSGVALSDIAAECGTPCWVIDATFLRKRYRLLKATMQATGLDIALHYAMKANSHLAVLSLLATEGAGMDIVSIGEFEKALHSGVPPAKMIFSGVGKTHQELTLAVSHAIGQINIESAEELEMLAEVCTHLQKKVPIALRVNPDVDAQTHAKITTGKAENKFGIAFDDALALYAKAQAHPYLEPLGFACHIGSQITNMAPFNVAFERLAGLVRAAREQNLTVKTLDCGGGVGISYRLEEEGSISSLAACLSQHFSGLDVKISLEPGRWLIGPCGVLLSTIIRKKKTSLTTFLIIDAAMNDLLRPSLYEAWHGILPLRTAAFSQPQEHVAVVGPVCESGDTFSSDRVLPHLQPDDQIAILDTGAYGAVMSSTYNARPLATQVMIENGQWSVITPRLPLSALWERETIPFTETET</sequence>
<feature type="modified residue" description="N6-(pyridoxal phosphate)lysine" evidence="5 7">
    <location>
        <position position="81"/>
    </location>
</feature>
<dbReference type="InterPro" id="IPR022657">
    <property type="entry name" value="De-COase2_CS"/>
</dbReference>
<evidence type="ECO:0000256" key="4">
    <source>
        <dbReference type="ARBA" id="ARBA00023239"/>
    </source>
</evidence>
<feature type="binding site" evidence="5">
    <location>
        <position position="394"/>
    </location>
    <ligand>
        <name>pyridoxal 5'-phosphate</name>
        <dbReference type="ChEBI" id="CHEBI:597326"/>
    </ligand>
</feature>
<evidence type="ECO:0000259" key="9">
    <source>
        <dbReference type="Pfam" id="PF02784"/>
    </source>
</evidence>
<reference evidence="10 11" key="1">
    <citation type="submission" date="2020-08" db="EMBL/GenBank/DDBJ databases">
        <title>Complete genome sequence of Entomobacter blattae G55GP.</title>
        <authorList>
            <person name="Poehlein A."/>
            <person name="Guzman J."/>
            <person name="Daniel R."/>
            <person name="Vilcinskas A."/>
        </authorList>
    </citation>
    <scope>NUCLEOTIDE SEQUENCE [LARGE SCALE GENOMIC DNA]</scope>
    <source>
        <strain evidence="10 11">G55GP</strain>
    </source>
</reference>
<comment type="catalytic activity">
    <reaction evidence="5 8">
        <text>meso-2,6-diaminopimelate + H(+) = L-lysine + CO2</text>
        <dbReference type="Rhea" id="RHEA:15101"/>
        <dbReference type="ChEBI" id="CHEBI:15378"/>
        <dbReference type="ChEBI" id="CHEBI:16526"/>
        <dbReference type="ChEBI" id="CHEBI:32551"/>
        <dbReference type="ChEBI" id="CHEBI:57791"/>
        <dbReference type="EC" id="4.1.1.20"/>
    </reaction>
</comment>
<dbReference type="NCBIfam" id="TIGR01048">
    <property type="entry name" value="lysA"/>
    <property type="match status" value="1"/>
</dbReference>
<name>A0A7H1NS06_9PROT</name>
<dbReference type="Pfam" id="PF02784">
    <property type="entry name" value="Orn_Arg_deC_N"/>
    <property type="match status" value="1"/>
</dbReference>
<dbReference type="InterPro" id="IPR002986">
    <property type="entry name" value="DAP_deCOOHase_LysA"/>
</dbReference>
<dbReference type="InterPro" id="IPR009006">
    <property type="entry name" value="Ala_racemase/Decarboxylase_C"/>
</dbReference>
<gene>
    <name evidence="5 10" type="primary">lysA</name>
    <name evidence="10" type="ORF">JGUZn3_13400</name>
</gene>
<dbReference type="EMBL" id="CP060244">
    <property type="protein sequence ID" value="QNT78566.1"/>
    <property type="molecule type" value="Genomic_DNA"/>
</dbReference>
<protein>
    <recommendedName>
        <fullName evidence="5 6">Diaminopimelate decarboxylase</fullName>
        <shortName evidence="5">DAP decarboxylase</shortName>
        <shortName evidence="5">DAPDC</shortName>
        <ecNumber evidence="5 6">4.1.1.20</ecNumber>
    </recommendedName>
</protein>
<evidence type="ECO:0000256" key="5">
    <source>
        <dbReference type="HAMAP-Rule" id="MF_02120"/>
    </source>
</evidence>
<dbReference type="Gene3D" id="2.40.37.10">
    <property type="entry name" value="Lyase, Ornithine Decarboxylase, Chain A, domain 1"/>
    <property type="match status" value="1"/>
</dbReference>
<organism evidence="10 11">
    <name type="scientific">Entomobacter blattae</name>
    <dbReference type="NCBI Taxonomy" id="2762277"/>
    <lineage>
        <taxon>Bacteria</taxon>
        <taxon>Pseudomonadati</taxon>
        <taxon>Pseudomonadota</taxon>
        <taxon>Alphaproteobacteria</taxon>
        <taxon>Acetobacterales</taxon>
        <taxon>Acetobacteraceae</taxon>
        <taxon>Entomobacter</taxon>
    </lineage>
</organism>
<keyword evidence="3 5" id="KW-0663">Pyridoxal phosphate</keyword>
<feature type="binding site" evidence="5">
    <location>
        <position position="394"/>
    </location>
    <ligand>
        <name>substrate</name>
    </ligand>
</feature>
<dbReference type="GO" id="GO:0009089">
    <property type="term" value="P:lysine biosynthetic process via diaminopimelate"/>
    <property type="evidence" value="ECO:0007669"/>
    <property type="project" value="UniProtKB-UniRule"/>
</dbReference>
<dbReference type="UniPathway" id="UPA00034">
    <property type="reaction ID" value="UER00027"/>
</dbReference>
<comment type="pathway">
    <text evidence="5 8">Amino-acid biosynthesis; L-lysine biosynthesis via DAP pathway; L-lysine from DL-2,6-diaminopimelate: step 1/1.</text>
</comment>
<feature type="binding site" evidence="5">
    <location>
        <position position="297"/>
    </location>
    <ligand>
        <name>substrate</name>
    </ligand>
</feature>
<evidence type="ECO:0000256" key="8">
    <source>
        <dbReference type="RuleBase" id="RU003738"/>
    </source>
</evidence>
<comment type="similarity">
    <text evidence="5">Belongs to the Orn/Lys/Arg decarboxylase class-II family. LysA subfamily.</text>
</comment>
<feature type="domain" description="Orn/DAP/Arg decarboxylase 2 N-terminal" evidence="9">
    <location>
        <begin position="61"/>
        <end position="299"/>
    </location>
</feature>
<dbReference type="PROSITE" id="PS00878">
    <property type="entry name" value="ODR_DC_2_1"/>
    <property type="match status" value="1"/>
</dbReference>
<keyword evidence="5" id="KW-0028">Amino-acid biosynthesis</keyword>
<dbReference type="EC" id="4.1.1.20" evidence="5 6"/>
<dbReference type="GO" id="GO:0030170">
    <property type="term" value="F:pyridoxal phosphate binding"/>
    <property type="evidence" value="ECO:0007669"/>
    <property type="project" value="UniProtKB-UniRule"/>
</dbReference>
<dbReference type="SUPFAM" id="SSF51419">
    <property type="entry name" value="PLP-binding barrel"/>
    <property type="match status" value="1"/>
</dbReference>
<feature type="binding site" evidence="5">
    <location>
        <position position="260"/>
    </location>
    <ligand>
        <name>pyridoxal 5'-phosphate</name>
        <dbReference type="ChEBI" id="CHEBI:597326"/>
    </ligand>
</feature>
<evidence type="ECO:0000256" key="7">
    <source>
        <dbReference type="PIRSR" id="PIRSR600183-50"/>
    </source>
</evidence>
<dbReference type="PRINTS" id="PR01179">
    <property type="entry name" value="ODADCRBXLASE"/>
</dbReference>
<feature type="binding site" evidence="5">
    <location>
        <position position="366"/>
    </location>
    <ligand>
        <name>substrate</name>
    </ligand>
</feature>
<dbReference type="Proteomes" id="UP000516349">
    <property type="component" value="Chromosome"/>
</dbReference>
<dbReference type="GO" id="GO:0008836">
    <property type="term" value="F:diaminopimelate decarboxylase activity"/>
    <property type="evidence" value="ECO:0007669"/>
    <property type="project" value="UniProtKB-UniRule"/>
</dbReference>
<proteinExistence type="inferred from homology"/>
<keyword evidence="5 8" id="KW-0457">Lysine biosynthesis</keyword>
<accession>A0A7H1NS06</accession>
<dbReference type="PROSITE" id="PS00879">
    <property type="entry name" value="ODR_DC_2_2"/>
    <property type="match status" value="1"/>
</dbReference>
<dbReference type="InterPro" id="IPR022644">
    <property type="entry name" value="De-COase2_N"/>
</dbReference>
<dbReference type="PANTHER" id="PTHR43727:SF2">
    <property type="entry name" value="GROUP IV DECARBOXYLASE"/>
    <property type="match status" value="1"/>
</dbReference>
<keyword evidence="2 5" id="KW-0210">Decarboxylase</keyword>
<evidence type="ECO:0000256" key="1">
    <source>
        <dbReference type="ARBA" id="ARBA00001933"/>
    </source>
</evidence>
<comment type="subunit">
    <text evidence="5">Homodimer.</text>
</comment>
<evidence type="ECO:0000256" key="3">
    <source>
        <dbReference type="ARBA" id="ARBA00022898"/>
    </source>
</evidence>
<feature type="active site" description="Proton donor" evidence="7">
    <location>
        <position position="365"/>
    </location>
</feature>
<dbReference type="InterPro" id="IPR029066">
    <property type="entry name" value="PLP-binding_barrel"/>
</dbReference>
<dbReference type="PRINTS" id="PR01181">
    <property type="entry name" value="DAPDCRBXLASE"/>
</dbReference>
<comment type="function">
    <text evidence="5">Specifically catalyzes the decarboxylation of meso-diaminopimelate (meso-DAP) to L-lysine.</text>
</comment>
<dbReference type="InterPro" id="IPR000183">
    <property type="entry name" value="Orn/DAP/Arg_de-COase"/>
</dbReference>
<evidence type="ECO:0000313" key="10">
    <source>
        <dbReference type="EMBL" id="QNT78566.1"/>
    </source>
</evidence>
<keyword evidence="11" id="KW-1185">Reference proteome</keyword>
<feature type="binding site" evidence="5">
    <location>
        <position position="337"/>
    </location>
    <ligand>
        <name>substrate</name>
    </ligand>
</feature>
<keyword evidence="4 5" id="KW-0456">Lyase</keyword>
<dbReference type="AlphaFoldDB" id="A0A7H1NS06"/>
<dbReference type="RefSeq" id="WP_203412817.1">
    <property type="nucleotide sequence ID" value="NZ_CP060244.1"/>
</dbReference>